<organism evidence="1 2">
    <name type="scientific">Microbispora catharanthi</name>
    <dbReference type="NCBI Taxonomy" id="1712871"/>
    <lineage>
        <taxon>Bacteria</taxon>
        <taxon>Bacillati</taxon>
        <taxon>Actinomycetota</taxon>
        <taxon>Actinomycetes</taxon>
        <taxon>Streptosporangiales</taxon>
        <taxon>Streptosporangiaceae</taxon>
        <taxon>Microbispora</taxon>
    </lineage>
</organism>
<dbReference type="AlphaFoldDB" id="A0A5N6BUC5"/>
<proteinExistence type="predicted"/>
<sequence length="66" mass="7189">MYNDEIPPVPAEDVNPLIRLLDAADASPGALDREQADMWIAEQATRAKAGRLFLEIPLFLASAGRP</sequence>
<dbReference type="Proteomes" id="UP000313066">
    <property type="component" value="Unassembled WGS sequence"/>
</dbReference>
<reference evidence="1 2" key="1">
    <citation type="submission" date="2019-10" db="EMBL/GenBank/DDBJ databases">
        <title>Nonomuraea sp. nov., isolated from Phyllanthus amarus.</title>
        <authorList>
            <person name="Klykleung N."/>
            <person name="Tanasupawat S."/>
        </authorList>
    </citation>
    <scope>NUCLEOTIDE SEQUENCE [LARGE SCALE GENOMIC DNA]</scope>
    <source>
        <strain evidence="1 2">CR1-09</strain>
    </source>
</reference>
<dbReference type="EMBL" id="VDMA02000008">
    <property type="protein sequence ID" value="KAB8184041.1"/>
    <property type="molecule type" value="Genomic_DNA"/>
</dbReference>
<dbReference type="RefSeq" id="WP_139575446.1">
    <property type="nucleotide sequence ID" value="NZ_VDMA02000008.1"/>
</dbReference>
<name>A0A5N6BUC5_9ACTN</name>
<evidence type="ECO:0000313" key="1">
    <source>
        <dbReference type="EMBL" id="KAB8184041.1"/>
    </source>
</evidence>
<evidence type="ECO:0000313" key="2">
    <source>
        <dbReference type="Proteomes" id="UP000313066"/>
    </source>
</evidence>
<accession>A0A5N6BUC5</accession>
<comment type="caution">
    <text evidence="1">The sequence shown here is derived from an EMBL/GenBank/DDBJ whole genome shotgun (WGS) entry which is preliminary data.</text>
</comment>
<keyword evidence="2" id="KW-1185">Reference proteome</keyword>
<protein>
    <submittedName>
        <fullName evidence="1">Uncharacterized protein</fullName>
    </submittedName>
</protein>
<gene>
    <name evidence="1" type="ORF">FH610_017015</name>
</gene>